<accession>A0ACC2MUN8</accession>
<protein>
    <submittedName>
        <fullName evidence="1">Uncharacterized protein</fullName>
    </submittedName>
</protein>
<keyword evidence="2" id="KW-1185">Reference proteome</keyword>
<sequence length="693" mass="79310">MEQFRQIGEVLGSLKALMVFRDEILINKRQCCLLVDVYNLGFEVISEEMRNNLKFSEKTTKWKALEHPLKELHRIFREGEQYIRQCLETKDWWVKAISLAQNTDCVEFYVHNLLCIIPIVLEAIDIAGEIAGCDVDEMQRKKVVLTKKYEKVWMDPELFQCRFGKQYLVSQDICHRIDTVWREDRWILLELISEKRSLGSSGALKKQENRVAELLFKNLDGLEPSKGKLFPTSFLVGSKDYQVRRRLGNGSQYKEIQWMGESFAIRHFFGDIEALVPEISHLSSLAHPNIMNFLCAFSDEEMKECFLVMQLMNKDLSSYIKELCSPRKKVPFSLPVAVDIMLQIARGMEYLHSRSIYHGNLNPSNVLIRTRSSSVEGYLHAKVAGFGLSSVKNVPSRTSPNQTPINTFIWHAPEILSEQEQPGCPCKSKYTEKADVYSFAMICFELLTGKTPFEEGHLQGDQMSRNIRAGERPLFPFGAPKYLTNLTKKCWHADPLQRPNFSTICRILRYIKRFLIMNPDHSQPEGPMPLFDYFDLETILSNKFSTWSSNQTLPVFKIPFQIFAYRVIEKEKTAVNMKERCSESGSSEGTSLCSDENAVISEDLFTTPLIASSSPSQKISRNNKKTLAMTPSHGKAKRNSDQLPKGRNLRPPQLMPCGRSLRMNSESQLQPVALSPSRRRKSGNASDSELTCS</sequence>
<organism evidence="1 2">
    <name type="scientific">Persea americana</name>
    <name type="common">Avocado</name>
    <dbReference type="NCBI Taxonomy" id="3435"/>
    <lineage>
        <taxon>Eukaryota</taxon>
        <taxon>Viridiplantae</taxon>
        <taxon>Streptophyta</taxon>
        <taxon>Embryophyta</taxon>
        <taxon>Tracheophyta</taxon>
        <taxon>Spermatophyta</taxon>
        <taxon>Magnoliopsida</taxon>
        <taxon>Magnoliidae</taxon>
        <taxon>Laurales</taxon>
        <taxon>Lauraceae</taxon>
        <taxon>Persea</taxon>
    </lineage>
</organism>
<evidence type="ECO:0000313" key="2">
    <source>
        <dbReference type="Proteomes" id="UP001234297"/>
    </source>
</evidence>
<dbReference type="EMBL" id="CM056809">
    <property type="protein sequence ID" value="KAJ8649462.1"/>
    <property type="molecule type" value="Genomic_DNA"/>
</dbReference>
<name>A0ACC2MUN8_PERAE</name>
<comment type="caution">
    <text evidence="1">The sequence shown here is derived from an EMBL/GenBank/DDBJ whole genome shotgun (WGS) entry which is preliminary data.</text>
</comment>
<dbReference type="Proteomes" id="UP001234297">
    <property type="component" value="Chromosome 1"/>
</dbReference>
<evidence type="ECO:0000313" key="1">
    <source>
        <dbReference type="EMBL" id="KAJ8649462.1"/>
    </source>
</evidence>
<reference evidence="1 2" key="1">
    <citation type="journal article" date="2022" name="Hortic Res">
        <title>A haplotype resolved chromosomal level avocado genome allows analysis of novel avocado genes.</title>
        <authorList>
            <person name="Nath O."/>
            <person name="Fletcher S.J."/>
            <person name="Hayward A."/>
            <person name="Shaw L.M."/>
            <person name="Masouleh A.K."/>
            <person name="Furtado A."/>
            <person name="Henry R.J."/>
            <person name="Mitter N."/>
        </authorList>
    </citation>
    <scope>NUCLEOTIDE SEQUENCE [LARGE SCALE GENOMIC DNA]</scope>
    <source>
        <strain evidence="2">cv. Hass</strain>
    </source>
</reference>
<gene>
    <name evidence="1" type="ORF">MRB53_002485</name>
</gene>
<proteinExistence type="predicted"/>